<organism evidence="2 3">
    <name type="scientific">Schleiferilactobacillus harbinensis DSM 16991</name>
    <dbReference type="NCBI Taxonomy" id="1122147"/>
    <lineage>
        <taxon>Bacteria</taxon>
        <taxon>Bacillati</taxon>
        <taxon>Bacillota</taxon>
        <taxon>Bacilli</taxon>
        <taxon>Lactobacillales</taxon>
        <taxon>Lactobacillaceae</taxon>
        <taxon>Schleiferilactobacillus</taxon>
    </lineage>
</organism>
<name>A0A0R1XDH1_9LACO</name>
<feature type="transmembrane region" description="Helical" evidence="1">
    <location>
        <begin position="163"/>
        <end position="180"/>
    </location>
</feature>
<dbReference type="Proteomes" id="UP000050949">
    <property type="component" value="Unassembled WGS sequence"/>
</dbReference>
<sequence length="277" mass="31093">MTTKTSRLADENNTLREQLTPDNKKYYEDLLLYMRTRAVLKDSAVIEQELLTILTDIIAAQQDGVAAVDYFGKQPQETADDILAEIPNHWVNMVKMVGAVLAGYFLITAIPSLTLPSTPVDIGTLLLTGVYFTLAALGIVTYVGRTTYQKQHQWGRWGWVVRWLAACVLIAPGFLLTFFLKTPWRIYLPGLIGIVLISILLIALAVVFWRQDDKIMWAPFVPIVVMMALIGIVTRVPAWQTFLLKTTPGRIGLAGGLVVALLLFYGLIWRMLRRAKD</sequence>
<dbReference type="PATRIC" id="fig|1122147.4.peg.2260"/>
<feature type="transmembrane region" description="Helical" evidence="1">
    <location>
        <begin position="251"/>
        <end position="272"/>
    </location>
</feature>
<dbReference type="RefSeq" id="WP_027828791.1">
    <property type="nucleotide sequence ID" value="NZ_AUEH01000029.1"/>
</dbReference>
<keyword evidence="1" id="KW-1133">Transmembrane helix</keyword>
<comment type="caution">
    <text evidence="2">The sequence shown here is derived from an EMBL/GenBank/DDBJ whole genome shotgun (WGS) entry which is preliminary data.</text>
</comment>
<evidence type="ECO:0000256" key="1">
    <source>
        <dbReference type="SAM" id="Phobius"/>
    </source>
</evidence>
<dbReference type="SUPFAM" id="SSF158560">
    <property type="entry name" value="BH3980-like"/>
    <property type="match status" value="1"/>
</dbReference>
<feature type="transmembrane region" description="Helical" evidence="1">
    <location>
        <begin position="186"/>
        <end position="209"/>
    </location>
</feature>
<protein>
    <submittedName>
        <fullName evidence="2">Uncharacterized protein</fullName>
    </submittedName>
</protein>
<feature type="transmembrane region" description="Helical" evidence="1">
    <location>
        <begin position="96"/>
        <end position="116"/>
    </location>
</feature>
<dbReference type="eggNOG" id="COG4858">
    <property type="taxonomic scope" value="Bacteria"/>
</dbReference>
<proteinExistence type="predicted"/>
<reference evidence="2 3" key="1">
    <citation type="journal article" date="2015" name="Genome Announc.">
        <title>Expanding the biotechnology potential of lactobacilli through comparative genomics of 213 strains and associated genera.</title>
        <authorList>
            <person name="Sun Z."/>
            <person name="Harris H.M."/>
            <person name="McCann A."/>
            <person name="Guo C."/>
            <person name="Argimon S."/>
            <person name="Zhang W."/>
            <person name="Yang X."/>
            <person name="Jeffery I.B."/>
            <person name="Cooney J.C."/>
            <person name="Kagawa T.F."/>
            <person name="Liu W."/>
            <person name="Song Y."/>
            <person name="Salvetti E."/>
            <person name="Wrobel A."/>
            <person name="Rasinkangas P."/>
            <person name="Parkhill J."/>
            <person name="Rea M.C."/>
            <person name="O'Sullivan O."/>
            <person name="Ritari J."/>
            <person name="Douillard F.P."/>
            <person name="Paul Ross R."/>
            <person name="Yang R."/>
            <person name="Briner A.E."/>
            <person name="Felis G.E."/>
            <person name="de Vos W.M."/>
            <person name="Barrangou R."/>
            <person name="Klaenhammer T.R."/>
            <person name="Caufield P.W."/>
            <person name="Cui Y."/>
            <person name="Zhang H."/>
            <person name="O'Toole P.W."/>
        </authorList>
    </citation>
    <scope>NUCLEOTIDE SEQUENCE [LARGE SCALE GENOMIC DNA]</scope>
    <source>
        <strain evidence="2 3">DSM 16991</strain>
    </source>
</reference>
<feature type="transmembrane region" description="Helical" evidence="1">
    <location>
        <begin position="122"/>
        <end position="143"/>
    </location>
</feature>
<evidence type="ECO:0000313" key="3">
    <source>
        <dbReference type="Proteomes" id="UP000050949"/>
    </source>
</evidence>
<accession>A0A0R1XDH1</accession>
<keyword evidence="1" id="KW-0812">Transmembrane</keyword>
<gene>
    <name evidence="2" type="ORF">FC91_GL002185</name>
</gene>
<dbReference type="EMBL" id="AZFW01000037">
    <property type="protein sequence ID" value="KRM28094.1"/>
    <property type="molecule type" value="Genomic_DNA"/>
</dbReference>
<evidence type="ECO:0000313" key="2">
    <source>
        <dbReference type="EMBL" id="KRM28094.1"/>
    </source>
</evidence>
<feature type="transmembrane region" description="Helical" evidence="1">
    <location>
        <begin position="216"/>
        <end position="239"/>
    </location>
</feature>
<keyword evidence="1" id="KW-0472">Membrane</keyword>
<dbReference type="AlphaFoldDB" id="A0A0R1XDH1"/>
<dbReference type="OrthoDB" id="1655249at2"/>